<dbReference type="SUPFAM" id="SSF50494">
    <property type="entry name" value="Trypsin-like serine proteases"/>
    <property type="match status" value="1"/>
</dbReference>
<keyword evidence="1" id="KW-0472">Membrane</keyword>
<keyword evidence="1" id="KW-1133">Transmembrane helix</keyword>
<dbReference type="GO" id="GO:0008233">
    <property type="term" value="F:peptidase activity"/>
    <property type="evidence" value="ECO:0007669"/>
    <property type="project" value="UniProtKB-KW"/>
</dbReference>
<dbReference type="InterPro" id="IPR026870">
    <property type="entry name" value="Zinc_ribbon_dom"/>
</dbReference>
<dbReference type="Gene3D" id="2.40.10.120">
    <property type="match status" value="1"/>
</dbReference>
<organism evidence="3 5">
    <name type="scientific">Candidatus Iainarchaeum sp</name>
    <dbReference type="NCBI Taxonomy" id="3101447"/>
    <lineage>
        <taxon>Archaea</taxon>
        <taxon>Candidatus Iainarchaeota</taxon>
        <taxon>Candidatus Iainarchaeia</taxon>
        <taxon>Candidatus Iainarchaeales</taxon>
        <taxon>Candidatus Iainarchaeaceae</taxon>
        <taxon>Candidatus Iainarchaeum</taxon>
    </lineage>
</organism>
<reference evidence="5" key="1">
    <citation type="journal article" date="2020" name="bioRxiv">
        <title>A rank-normalized archaeal taxonomy based on genome phylogeny resolves widespread incomplete and uneven classifications.</title>
        <authorList>
            <person name="Rinke C."/>
            <person name="Chuvochina M."/>
            <person name="Mussig A.J."/>
            <person name="Chaumeil P.-A."/>
            <person name="Waite D.W."/>
            <person name="Whitman W.B."/>
            <person name="Parks D.H."/>
            <person name="Hugenholtz P."/>
        </authorList>
    </citation>
    <scope>NUCLEOTIDE SEQUENCE [LARGE SCALE GENOMIC DNA]</scope>
</reference>
<name>A0A7J4JX56_9ARCH</name>
<keyword evidence="3" id="KW-0378">Hydrolase</keyword>
<dbReference type="Proteomes" id="UP000680185">
    <property type="component" value="Unassembled WGS sequence"/>
</dbReference>
<dbReference type="AlphaFoldDB" id="A0A7J4JX56"/>
<dbReference type="EMBL" id="DUFW01000094">
    <property type="protein sequence ID" value="HIH22044.1"/>
    <property type="molecule type" value="Genomic_DNA"/>
</dbReference>
<accession>A0A7J4JX56</accession>
<reference evidence="4" key="2">
    <citation type="submission" date="2021-03" db="EMBL/GenBank/DDBJ databases">
        <authorList>
            <person name="Jaffe A."/>
        </authorList>
    </citation>
    <scope>NUCLEOTIDE SEQUENCE</scope>
    <source>
        <strain evidence="4">RIFCSPLOWO2_01_FULL_43_13</strain>
    </source>
</reference>
<keyword evidence="3" id="KW-0645">Protease</keyword>
<dbReference type="InterPro" id="IPR009003">
    <property type="entry name" value="Peptidase_S1_PA"/>
</dbReference>
<sequence length="588" mass="63600">MDKRLLVVGFLLVFLFSSAFAAVKLPEKEPDIITKTAQLDKASVVLIYSIVAGTATMPDFKVVEGGNTGTGNTETIVGTWRTTGETVTFTEDGRFSAEEDTGERFSGTYTVGGNVLRLDYLSPQAGTAIFTFSISENTLILSNPELGDYTYTRVGEANTPDNTENSNELFIVVDDSPTAKLLTYEVTNGVGGTGLIVSSDGYIVTNAHVALQGSDPEQMLTEALFYQFQDDFVQEVSQYYKLSDADKAAVVDLLLGKFADYFRENGQITNINVNYYVMNGVSQPGEDLKAKSWPATVKKIGNVIEKVGGQVTWGKDIAILKVEKTGLPTVTLGDSEKVQVGESVFVMGFPGLGGAESFFNPESALEATITRGVISAKRTLPNGIVIFQSDAAINHGNSGGPVYNDSGEVIGIATFISGNRADIQDIGFLLPINIVKEFMNEINIQNKKSLVNDKYKAGLEAFWRKDCSTTINEMRTVLTLYPGHPYAQDYITECERAIAAGEVSAGSDIVSIIFGLVLIVIVLAGIAAILLFLARKIRNIKTTTLPFLAKKPEKIEEKTAKTKYCAKCGTKLKPGEKFCDNCGTKLGK</sequence>
<dbReference type="Pfam" id="PF13240">
    <property type="entry name" value="Zn_Ribbon_1"/>
    <property type="match status" value="1"/>
</dbReference>
<dbReference type="PANTHER" id="PTHR43019">
    <property type="entry name" value="SERINE ENDOPROTEASE DEGS"/>
    <property type="match status" value="1"/>
</dbReference>
<gene>
    <name evidence="3" type="ORF">HA222_05315</name>
    <name evidence="4" type="ORF">J4478_01545</name>
</gene>
<dbReference type="Proteomes" id="UP000590964">
    <property type="component" value="Unassembled WGS sequence"/>
</dbReference>
<evidence type="ECO:0000313" key="3">
    <source>
        <dbReference type="EMBL" id="HIH22044.1"/>
    </source>
</evidence>
<feature type="transmembrane region" description="Helical" evidence="1">
    <location>
        <begin position="512"/>
        <end position="534"/>
    </location>
</feature>
<comment type="caution">
    <text evidence="3">The sequence shown here is derived from an EMBL/GenBank/DDBJ whole genome shotgun (WGS) entry which is preliminary data.</text>
</comment>
<dbReference type="GO" id="GO:0006508">
    <property type="term" value="P:proteolysis"/>
    <property type="evidence" value="ECO:0007669"/>
    <property type="project" value="UniProtKB-KW"/>
</dbReference>
<evidence type="ECO:0000313" key="5">
    <source>
        <dbReference type="Proteomes" id="UP000590964"/>
    </source>
</evidence>
<feature type="domain" description="Zinc-ribbon" evidence="2">
    <location>
        <begin position="564"/>
        <end position="586"/>
    </location>
</feature>
<protein>
    <submittedName>
        <fullName evidence="4">Trypsin-like peptidase domain-containing protein</fullName>
    </submittedName>
    <submittedName>
        <fullName evidence="3">Trypsin-like serine protease</fullName>
    </submittedName>
</protein>
<keyword evidence="1" id="KW-0812">Transmembrane</keyword>
<reference evidence="4" key="3">
    <citation type="submission" date="2021-05" db="EMBL/GenBank/DDBJ databases">
        <title>Protein family content uncovers lineage relationships and bacterial pathway maintenance mechanisms in DPANN archaea.</title>
        <authorList>
            <person name="Castelle C.J."/>
            <person name="Meheust R."/>
            <person name="Jaffe A.L."/>
            <person name="Seitz K."/>
            <person name="Gong X."/>
            <person name="Baker B.J."/>
            <person name="Banfield J.F."/>
        </authorList>
    </citation>
    <scope>NUCLEOTIDE SEQUENCE</scope>
    <source>
        <strain evidence="4">RIFCSPLOWO2_01_FULL_43_13</strain>
    </source>
</reference>
<evidence type="ECO:0000313" key="4">
    <source>
        <dbReference type="EMBL" id="MBS3058064.1"/>
    </source>
</evidence>
<dbReference type="InterPro" id="IPR043504">
    <property type="entry name" value="Peptidase_S1_PA_chymotrypsin"/>
</dbReference>
<dbReference type="EMBL" id="JAGVWB010000009">
    <property type="protein sequence ID" value="MBS3058064.1"/>
    <property type="molecule type" value="Genomic_DNA"/>
</dbReference>
<evidence type="ECO:0000259" key="2">
    <source>
        <dbReference type="Pfam" id="PF13240"/>
    </source>
</evidence>
<proteinExistence type="predicted"/>
<dbReference type="Pfam" id="PF13365">
    <property type="entry name" value="Trypsin_2"/>
    <property type="match status" value="1"/>
</dbReference>
<dbReference type="Gene3D" id="2.40.10.10">
    <property type="entry name" value="Trypsin-like serine proteases"/>
    <property type="match status" value="1"/>
</dbReference>
<dbReference type="PANTHER" id="PTHR43019:SF23">
    <property type="entry name" value="PROTEASE DO-LIKE 5, CHLOROPLASTIC"/>
    <property type="match status" value="1"/>
</dbReference>
<evidence type="ECO:0000256" key="1">
    <source>
        <dbReference type="SAM" id="Phobius"/>
    </source>
</evidence>